<dbReference type="PANTHER" id="PTHR46103">
    <property type="entry name" value="RRNA METHYLTRANSFERASE 1, MITOCHONDRIAL"/>
    <property type="match status" value="1"/>
</dbReference>
<evidence type="ECO:0000256" key="2">
    <source>
        <dbReference type="ARBA" id="ARBA00022552"/>
    </source>
</evidence>
<dbReference type="InterPro" id="IPR029026">
    <property type="entry name" value="tRNA_m1G_MTases_N"/>
</dbReference>
<accession>A0A6G1L7L0</accession>
<dbReference type="EMBL" id="ML995843">
    <property type="protein sequence ID" value="KAF2768549.1"/>
    <property type="molecule type" value="Genomic_DNA"/>
</dbReference>
<dbReference type="Proteomes" id="UP000799436">
    <property type="component" value="Unassembled WGS sequence"/>
</dbReference>
<keyword evidence="3" id="KW-0489">Methyltransferase</keyword>
<dbReference type="GO" id="GO:0003723">
    <property type="term" value="F:RNA binding"/>
    <property type="evidence" value="ECO:0007669"/>
    <property type="project" value="InterPro"/>
</dbReference>
<feature type="domain" description="tRNA/rRNA methyltransferase SpoU type" evidence="7">
    <location>
        <begin position="70"/>
        <end position="233"/>
    </location>
</feature>
<sequence length="239" mass="24846">LDRMAGHRPHNGAILEASRLPAPPVKSLGTPESKAGAMPLEIDRQTPEDIEVNGRPTNIPGLSKSSRQPFIVFLDGIVDEGNLGNILRTAHFYGVDAVAVATGTCAPLTSAIMAKASAGACEAVRLLAVPKPSQFIFDSAKAGWKVYAAVAPDDKSETKPGAKRTSSERVGADGPLGRHPCILMLGAEGEGLRANLVNKADYLLSIGRGSSGKEVVDVGVDSLNVGVAAGVLMDAFLRK</sequence>
<evidence type="ECO:0000256" key="3">
    <source>
        <dbReference type="ARBA" id="ARBA00022603"/>
    </source>
</evidence>
<name>A0A6G1L7L0_9PEZI</name>
<evidence type="ECO:0000259" key="7">
    <source>
        <dbReference type="Pfam" id="PF00588"/>
    </source>
</evidence>
<evidence type="ECO:0000256" key="6">
    <source>
        <dbReference type="SAM" id="MobiDB-lite"/>
    </source>
</evidence>
<dbReference type="AlphaFoldDB" id="A0A6G1L7L0"/>
<evidence type="ECO:0000313" key="8">
    <source>
        <dbReference type="EMBL" id="KAF2768549.1"/>
    </source>
</evidence>
<gene>
    <name evidence="8" type="ORF">EJ03DRAFT_247989</name>
</gene>
<feature type="region of interest" description="Disordered" evidence="6">
    <location>
        <begin position="1"/>
        <end position="34"/>
    </location>
</feature>
<dbReference type="Gene3D" id="3.40.1280.10">
    <property type="match status" value="1"/>
</dbReference>
<dbReference type="GO" id="GO:0005739">
    <property type="term" value="C:mitochondrion"/>
    <property type="evidence" value="ECO:0007669"/>
    <property type="project" value="TreeGrafter"/>
</dbReference>
<keyword evidence="5" id="KW-0949">S-adenosyl-L-methionine</keyword>
<dbReference type="InterPro" id="IPR047182">
    <property type="entry name" value="MRM1"/>
</dbReference>
<organism evidence="8 9">
    <name type="scientific">Teratosphaeria nubilosa</name>
    <dbReference type="NCBI Taxonomy" id="161662"/>
    <lineage>
        <taxon>Eukaryota</taxon>
        <taxon>Fungi</taxon>
        <taxon>Dikarya</taxon>
        <taxon>Ascomycota</taxon>
        <taxon>Pezizomycotina</taxon>
        <taxon>Dothideomycetes</taxon>
        <taxon>Dothideomycetidae</taxon>
        <taxon>Mycosphaerellales</taxon>
        <taxon>Teratosphaeriaceae</taxon>
        <taxon>Teratosphaeria</taxon>
    </lineage>
</organism>
<evidence type="ECO:0000256" key="4">
    <source>
        <dbReference type="ARBA" id="ARBA00022679"/>
    </source>
</evidence>
<reference evidence="8" key="1">
    <citation type="journal article" date="2020" name="Stud. Mycol.">
        <title>101 Dothideomycetes genomes: a test case for predicting lifestyles and emergence of pathogens.</title>
        <authorList>
            <person name="Haridas S."/>
            <person name="Albert R."/>
            <person name="Binder M."/>
            <person name="Bloem J."/>
            <person name="Labutti K."/>
            <person name="Salamov A."/>
            <person name="Andreopoulos B."/>
            <person name="Baker S."/>
            <person name="Barry K."/>
            <person name="Bills G."/>
            <person name="Bluhm B."/>
            <person name="Cannon C."/>
            <person name="Castanera R."/>
            <person name="Culley D."/>
            <person name="Daum C."/>
            <person name="Ezra D."/>
            <person name="Gonzalez J."/>
            <person name="Henrissat B."/>
            <person name="Kuo A."/>
            <person name="Liang C."/>
            <person name="Lipzen A."/>
            <person name="Lutzoni F."/>
            <person name="Magnuson J."/>
            <person name="Mondo S."/>
            <person name="Nolan M."/>
            <person name="Ohm R."/>
            <person name="Pangilinan J."/>
            <person name="Park H.-J."/>
            <person name="Ramirez L."/>
            <person name="Alfaro M."/>
            <person name="Sun H."/>
            <person name="Tritt A."/>
            <person name="Yoshinaga Y."/>
            <person name="Zwiers L.-H."/>
            <person name="Turgeon B."/>
            <person name="Goodwin S."/>
            <person name="Spatafora J."/>
            <person name="Crous P."/>
            <person name="Grigoriev I."/>
        </authorList>
    </citation>
    <scope>NUCLEOTIDE SEQUENCE</scope>
    <source>
        <strain evidence="8">CBS 116005</strain>
    </source>
</reference>
<dbReference type="Pfam" id="PF00588">
    <property type="entry name" value="SpoU_methylase"/>
    <property type="match status" value="1"/>
</dbReference>
<dbReference type="InterPro" id="IPR029028">
    <property type="entry name" value="Alpha/beta_knot_MTases"/>
</dbReference>
<feature type="non-terminal residue" evidence="8">
    <location>
        <position position="1"/>
    </location>
</feature>
<feature type="region of interest" description="Disordered" evidence="6">
    <location>
        <begin position="154"/>
        <end position="173"/>
    </location>
</feature>
<evidence type="ECO:0000256" key="5">
    <source>
        <dbReference type="ARBA" id="ARBA00022691"/>
    </source>
</evidence>
<dbReference type="CDD" id="cd18105">
    <property type="entry name" value="SpoU-like_MRM1"/>
    <property type="match status" value="1"/>
</dbReference>
<dbReference type="InterPro" id="IPR001537">
    <property type="entry name" value="SpoU_MeTrfase"/>
</dbReference>
<feature type="non-terminal residue" evidence="8">
    <location>
        <position position="239"/>
    </location>
</feature>
<proteinExistence type="inferred from homology"/>
<dbReference type="GO" id="GO:0016435">
    <property type="term" value="F:rRNA (guanine) methyltransferase activity"/>
    <property type="evidence" value="ECO:0007669"/>
    <property type="project" value="TreeGrafter"/>
</dbReference>
<evidence type="ECO:0000313" key="9">
    <source>
        <dbReference type="Proteomes" id="UP000799436"/>
    </source>
</evidence>
<protein>
    <submittedName>
        <fullName evidence="8">Alpha/beta knot</fullName>
    </submittedName>
</protein>
<feature type="compositionally biased region" description="Basic and acidic residues" evidence="6">
    <location>
        <begin position="154"/>
        <end position="171"/>
    </location>
</feature>
<comment type="similarity">
    <text evidence="1">Belongs to the class IV-like SAM-binding methyltransferase superfamily. RNA methyltransferase TrmH family.</text>
</comment>
<feature type="compositionally biased region" description="Basic residues" evidence="6">
    <location>
        <begin position="1"/>
        <end position="10"/>
    </location>
</feature>
<keyword evidence="2" id="KW-0698">rRNA processing</keyword>
<keyword evidence="4" id="KW-0808">Transferase</keyword>
<dbReference type="SUPFAM" id="SSF75217">
    <property type="entry name" value="alpha/beta knot"/>
    <property type="match status" value="1"/>
</dbReference>
<evidence type="ECO:0000256" key="1">
    <source>
        <dbReference type="ARBA" id="ARBA00007228"/>
    </source>
</evidence>
<dbReference type="InterPro" id="IPR047261">
    <property type="entry name" value="MRM1_MeTrfase_dom"/>
</dbReference>
<dbReference type="PANTHER" id="PTHR46103:SF1">
    <property type="entry name" value="RRNA METHYLTRANSFERASE 1, MITOCHONDRIAL"/>
    <property type="match status" value="1"/>
</dbReference>
<keyword evidence="9" id="KW-1185">Reference proteome</keyword>
<dbReference type="OrthoDB" id="270651at2759"/>